<name>A0AAW9NS68_9BACL</name>
<dbReference type="NCBIfam" id="TIGR01538">
    <property type="entry name" value="portal_SPP1"/>
    <property type="match status" value="1"/>
</dbReference>
<gene>
    <name evidence="1" type="ORF">P9B03_08555</name>
</gene>
<evidence type="ECO:0000313" key="2">
    <source>
        <dbReference type="Proteomes" id="UP001344888"/>
    </source>
</evidence>
<dbReference type="RefSeq" id="WP_326123023.1">
    <property type="nucleotide sequence ID" value="NZ_JARSFG010000012.1"/>
</dbReference>
<reference evidence="1 2" key="1">
    <citation type="submission" date="2023-03" db="EMBL/GenBank/DDBJ databases">
        <title>Bacillus Genome Sequencing.</title>
        <authorList>
            <person name="Dunlap C."/>
        </authorList>
    </citation>
    <scope>NUCLEOTIDE SEQUENCE [LARGE SCALE GENOMIC DNA]</scope>
    <source>
        <strain evidence="1 2">B-59205</strain>
    </source>
</reference>
<dbReference type="Proteomes" id="UP001344888">
    <property type="component" value="Unassembled WGS sequence"/>
</dbReference>
<evidence type="ECO:0000313" key="1">
    <source>
        <dbReference type="EMBL" id="MEC1178529.1"/>
    </source>
</evidence>
<dbReference type="AlphaFoldDB" id="A0AAW9NS68"/>
<keyword evidence="2" id="KW-1185">Reference proteome</keyword>
<dbReference type="Pfam" id="PF05133">
    <property type="entry name" value="SPP1_portal"/>
    <property type="match status" value="1"/>
</dbReference>
<sequence>MIKVSPGTEPSAKLVKKIIKKFQMEELPRLQKLEQYYQVKNDILGRQLSSEKPNNRIAHGFAKYITNMATGFFMGEGLRIDTEDTEYKKELEEALGDHANETNFEVTKEMSKKGISFELLYMNEHSEIRSRYFKAEDFIPVYSTSVSEFLEFAIRVWQETDLLTGKTISCAAVYTRTEIITYRQKLDKKYEEVGRELHKFPDVPVMIYWNNEEVKGDYEDVLTKIDAYDKAQSDTANDFEYFTNAYLVIAGAAGGLEKVGEYEDEEGRKAAKTLRQERILFVDEKGQAQWLVKQVNDTAVENFKNRIYDDIFFLSLVPALTDESFAGNLTGVAIRYKLIGLEQLAAIKEYKFLPAYKKKLRLITKMINLKKNRNYDASTVKVYFDRNMTDNLKELAEIAALLEGIISKETQLSLLPFIKDKQEELQRVLADRLKKMDYDNLGNLDPDKVANYVTGG</sequence>
<dbReference type="InterPro" id="IPR021145">
    <property type="entry name" value="Portal_protein_SPP1_Gp6-like"/>
</dbReference>
<protein>
    <submittedName>
        <fullName evidence="1">Phage portal protein</fullName>
    </submittedName>
</protein>
<comment type="caution">
    <text evidence="1">The sequence shown here is derived from an EMBL/GenBank/DDBJ whole genome shotgun (WGS) entry which is preliminary data.</text>
</comment>
<dbReference type="InterPro" id="IPR006428">
    <property type="entry name" value="Portal_SPP1-type"/>
</dbReference>
<organism evidence="1 2">
    <name type="scientific">Metasolibacillus meyeri</name>
    <dbReference type="NCBI Taxonomy" id="1071052"/>
    <lineage>
        <taxon>Bacteria</taxon>
        <taxon>Bacillati</taxon>
        <taxon>Bacillota</taxon>
        <taxon>Bacilli</taxon>
        <taxon>Bacillales</taxon>
        <taxon>Caryophanaceae</taxon>
        <taxon>Metasolibacillus</taxon>
    </lineage>
</organism>
<dbReference type="EMBL" id="JARSFG010000012">
    <property type="protein sequence ID" value="MEC1178529.1"/>
    <property type="molecule type" value="Genomic_DNA"/>
</dbReference>
<proteinExistence type="predicted"/>
<accession>A0AAW9NS68</accession>